<protein>
    <recommendedName>
        <fullName evidence="2">SWR1-complex protein 3 domain-containing protein</fullName>
    </recommendedName>
</protein>
<proteinExistence type="predicted"/>
<dbReference type="GeneID" id="25292736"/>
<dbReference type="InterPro" id="IPR037651">
    <property type="entry name" value="Swc3"/>
</dbReference>
<reference evidence="3 4" key="1">
    <citation type="submission" date="2015-01" db="EMBL/GenBank/DDBJ databases">
        <title>The Genome Sequence of Rhinocladiella mackenzie CBS 650.93.</title>
        <authorList>
            <consortium name="The Broad Institute Genomics Platform"/>
            <person name="Cuomo C."/>
            <person name="de Hoog S."/>
            <person name="Gorbushina A."/>
            <person name="Stielow B."/>
            <person name="Teixiera M."/>
            <person name="Abouelleil A."/>
            <person name="Chapman S.B."/>
            <person name="Priest M."/>
            <person name="Young S.K."/>
            <person name="Wortman J."/>
            <person name="Nusbaum C."/>
            <person name="Birren B."/>
        </authorList>
    </citation>
    <scope>NUCLEOTIDE SEQUENCE [LARGE SCALE GENOMIC DNA]</scope>
    <source>
        <strain evidence="3 4">CBS 650.93</strain>
    </source>
</reference>
<feature type="compositionally biased region" description="Pro residues" evidence="1">
    <location>
        <begin position="307"/>
        <end position="316"/>
    </location>
</feature>
<feature type="compositionally biased region" description="Pro residues" evidence="1">
    <location>
        <begin position="442"/>
        <end position="454"/>
    </location>
</feature>
<organism evidence="3 4">
    <name type="scientific">Rhinocladiella mackenziei CBS 650.93</name>
    <dbReference type="NCBI Taxonomy" id="1442369"/>
    <lineage>
        <taxon>Eukaryota</taxon>
        <taxon>Fungi</taxon>
        <taxon>Dikarya</taxon>
        <taxon>Ascomycota</taxon>
        <taxon>Pezizomycotina</taxon>
        <taxon>Eurotiomycetes</taxon>
        <taxon>Chaetothyriomycetidae</taxon>
        <taxon>Chaetothyriales</taxon>
        <taxon>Herpotrichiellaceae</taxon>
        <taxon>Rhinocladiella</taxon>
    </lineage>
</organism>
<feature type="compositionally biased region" description="Basic and acidic residues" evidence="1">
    <location>
        <begin position="12"/>
        <end position="21"/>
    </location>
</feature>
<dbReference type="RefSeq" id="XP_013273825.1">
    <property type="nucleotide sequence ID" value="XM_013418371.1"/>
</dbReference>
<dbReference type="PANTHER" id="PTHR28108">
    <property type="entry name" value="SWR1-COMPLEX PROTEIN 3"/>
    <property type="match status" value="1"/>
</dbReference>
<dbReference type="Pfam" id="PF24707">
    <property type="entry name" value="Swc3"/>
    <property type="match status" value="1"/>
</dbReference>
<dbReference type="GO" id="GO:0000812">
    <property type="term" value="C:Swr1 complex"/>
    <property type="evidence" value="ECO:0007669"/>
    <property type="project" value="InterPro"/>
</dbReference>
<dbReference type="VEuPathDB" id="FungiDB:Z518_04665"/>
<dbReference type="OrthoDB" id="5338195at2759"/>
<accession>A0A0D2ILP9</accession>
<dbReference type="AlphaFoldDB" id="A0A0D2ILP9"/>
<feature type="compositionally biased region" description="Polar residues" evidence="1">
    <location>
        <begin position="431"/>
        <end position="440"/>
    </location>
</feature>
<sequence length="661" mass="71554">MADGSSKKRVLPARERREAAAKRRASPMQQPPVQRSRKQSTPLHSSEPRPKRKYTKRASKVKDDTPVPRSSASASDAEDALPTKVTANKPLPTLKEKQPTNLSHNEYQSVAESGTLAVSLSRSRLQWLCDGVFEKYWIKPVKRKGVVEAPPHNPDVKSMQKLGSATITIEPHTFDAIFYTVRDPAAPQPYQRHPNQHTAKNKIPPPPSYGMYHASGPYQQPRPHGIPPPPPPPPPTPGPPSSTTTAPPPAQPIPSSSASPSAPSRGPVPAGPLPQYTKPEDSRRQTSIAPIAPSSSPKEPAQSPHPNQTPDPPPPGGRGSTSEPVILMLAARAAGDPQVKELMKVVATSKASPEQLKEFQAHIDEFNDIIRRRENLTGDERLPSRPPSNPSGLPAQLEGSKEVKPESKPATPKPATLVQAPPPPSASPPAHQSTYNSTQVPPRQPPPSPGPGPLPGMMHTFPTPSHPAPGPGVPMGGYVGYPPPPRPEPIIKHIVLELTSAPSSSQSACQDRWLFPEHAVLEIRYGGLEMVCSFFVERSGSQILSKVGMDATDEENSRAHAKWKADQHYFQPVTMTVKAMNHRTIETIARAAKPLPAVQDYMKNVMGKSQRAPVEYLVQQLPRERGHVGVEGLETGFVDSGVELGSEPGTEDDELRDVYGI</sequence>
<dbReference type="EMBL" id="KN847477">
    <property type="protein sequence ID" value="KIX06689.1"/>
    <property type="molecule type" value="Genomic_DNA"/>
</dbReference>
<keyword evidence="4" id="KW-1185">Reference proteome</keyword>
<dbReference type="PANTHER" id="PTHR28108:SF1">
    <property type="entry name" value="SWR1-COMPLEX PROTEIN 3"/>
    <property type="match status" value="1"/>
</dbReference>
<evidence type="ECO:0000313" key="3">
    <source>
        <dbReference type="EMBL" id="KIX06689.1"/>
    </source>
</evidence>
<feature type="region of interest" description="Disordered" evidence="1">
    <location>
        <begin position="372"/>
        <end position="471"/>
    </location>
</feature>
<evidence type="ECO:0000259" key="2">
    <source>
        <dbReference type="Pfam" id="PF24707"/>
    </source>
</evidence>
<evidence type="ECO:0000313" key="4">
    <source>
        <dbReference type="Proteomes" id="UP000053617"/>
    </source>
</evidence>
<feature type="compositionally biased region" description="Basic residues" evidence="1">
    <location>
        <begin position="50"/>
        <end position="59"/>
    </location>
</feature>
<feature type="compositionally biased region" description="Low complexity" evidence="1">
    <location>
        <begin position="253"/>
        <end position="268"/>
    </location>
</feature>
<dbReference type="STRING" id="1442369.A0A0D2ILP9"/>
<feature type="compositionally biased region" description="Low complexity" evidence="1">
    <location>
        <begin position="287"/>
        <end position="297"/>
    </location>
</feature>
<feature type="region of interest" description="Disordered" evidence="1">
    <location>
        <begin position="185"/>
        <end position="332"/>
    </location>
</feature>
<feature type="compositionally biased region" description="Basic and acidic residues" evidence="1">
    <location>
        <begin position="372"/>
        <end position="383"/>
    </location>
</feature>
<dbReference type="HOGENOM" id="CLU_013601_1_0_1"/>
<evidence type="ECO:0000256" key="1">
    <source>
        <dbReference type="SAM" id="MobiDB-lite"/>
    </source>
</evidence>
<feature type="domain" description="SWR1-complex protein 3" evidence="2">
    <location>
        <begin position="84"/>
        <end position="183"/>
    </location>
</feature>
<dbReference type="InterPro" id="IPR057558">
    <property type="entry name" value="Swc3_dom"/>
</dbReference>
<dbReference type="GO" id="GO:0140849">
    <property type="term" value="F:ATP-dependent H2AZ histone chaperone activity"/>
    <property type="evidence" value="ECO:0007669"/>
    <property type="project" value="InterPro"/>
</dbReference>
<feature type="region of interest" description="Disordered" evidence="1">
    <location>
        <begin position="1"/>
        <end position="103"/>
    </location>
</feature>
<feature type="compositionally biased region" description="Pro residues" evidence="1">
    <location>
        <begin position="224"/>
        <end position="252"/>
    </location>
</feature>
<gene>
    <name evidence="3" type="ORF">Z518_04665</name>
</gene>
<dbReference type="Proteomes" id="UP000053617">
    <property type="component" value="Unassembled WGS sequence"/>
</dbReference>
<name>A0A0D2ILP9_9EURO</name>
<feature type="compositionally biased region" description="Polar residues" evidence="1">
    <location>
        <begin position="27"/>
        <end position="44"/>
    </location>
</feature>